<protein>
    <recommendedName>
        <fullName evidence="3">Vesicle transport protein USE1</fullName>
    </recommendedName>
    <alternativeName>
        <fullName evidence="11">USE1-like protein</fullName>
    </alternativeName>
</protein>
<evidence type="ECO:0000256" key="8">
    <source>
        <dbReference type="ARBA" id="ARBA00022927"/>
    </source>
</evidence>
<dbReference type="AlphaFoldDB" id="A0A8C9Z1Q8"/>
<keyword evidence="9 12" id="KW-1133">Transmembrane helix</keyword>
<keyword evidence="10 12" id="KW-0472">Membrane</keyword>
<evidence type="ECO:0000256" key="4">
    <source>
        <dbReference type="ARBA" id="ARBA00022448"/>
    </source>
</evidence>
<proteinExistence type="inferred from homology"/>
<accession>A0A8C9Z1Q8</accession>
<evidence type="ECO:0000256" key="5">
    <source>
        <dbReference type="ARBA" id="ARBA00022692"/>
    </source>
</evidence>
<dbReference type="Ensembl" id="ENSSLUT00000033694.1">
    <property type="protein sequence ID" value="ENSSLUP00000032663.1"/>
    <property type="gene ID" value="ENSSLUG00000014582.1"/>
</dbReference>
<keyword evidence="4" id="KW-0813">Transport</keyword>
<dbReference type="GO" id="GO:0015031">
    <property type="term" value="P:protein transport"/>
    <property type="evidence" value="ECO:0007669"/>
    <property type="project" value="UniProtKB-KW"/>
</dbReference>
<dbReference type="InterPro" id="IPR019150">
    <property type="entry name" value="Vesicle_transport_protein_Use1"/>
</dbReference>
<evidence type="ECO:0000256" key="6">
    <source>
        <dbReference type="ARBA" id="ARBA00022824"/>
    </source>
</evidence>
<organism evidence="13 14">
    <name type="scientific">Sander lucioperca</name>
    <name type="common">Pike-perch</name>
    <name type="synonym">Perca lucioperca</name>
    <dbReference type="NCBI Taxonomy" id="283035"/>
    <lineage>
        <taxon>Eukaryota</taxon>
        <taxon>Metazoa</taxon>
        <taxon>Chordata</taxon>
        <taxon>Craniata</taxon>
        <taxon>Vertebrata</taxon>
        <taxon>Euteleostomi</taxon>
        <taxon>Actinopterygii</taxon>
        <taxon>Neopterygii</taxon>
        <taxon>Teleostei</taxon>
        <taxon>Neoteleostei</taxon>
        <taxon>Acanthomorphata</taxon>
        <taxon>Eupercaria</taxon>
        <taxon>Perciformes</taxon>
        <taxon>Percoidei</taxon>
        <taxon>Percidae</taxon>
        <taxon>Luciopercinae</taxon>
        <taxon>Sander</taxon>
    </lineage>
</organism>
<comment type="similarity">
    <text evidence="2">Belongs to the USE1 family.</text>
</comment>
<name>A0A8C9Z1Q8_SANLU</name>
<sequence>PGIIKVFLILILILYVGALEEMLVALRKSLSKPTAEMLTEYTRKIDFLKGLLEAEKLVSGNILQQFLAPGRTPTIANERMPVSKTVHMQTKARCTGEMRDKLLGTVG</sequence>
<dbReference type="GO" id="GO:0005789">
    <property type="term" value="C:endoplasmic reticulum membrane"/>
    <property type="evidence" value="ECO:0007669"/>
    <property type="project" value="UniProtKB-SubCell"/>
</dbReference>
<evidence type="ECO:0000256" key="7">
    <source>
        <dbReference type="ARBA" id="ARBA00022892"/>
    </source>
</evidence>
<keyword evidence="14" id="KW-1185">Reference proteome</keyword>
<comment type="subcellular location">
    <subcellularLocation>
        <location evidence="1">Endoplasmic reticulum membrane</location>
        <topology evidence="1">Single-pass type IV membrane protein</topology>
    </subcellularLocation>
</comment>
<reference evidence="13" key="2">
    <citation type="submission" date="2025-09" db="UniProtKB">
        <authorList>
            <consortium name="Ensembl"/>
        </authorList>
    </citation>
    <scope>IDENTIFICATION</scope>
</reference>
<evidence type="ECO:0000256" key="12">
    <source>
        <dbReference type="SAM" id="Phobius"/>
    </source>
</evidence>
<evidence type="ECO:0000256" key="9">
    <source>
        <dbReference type="ARBA" id="ARBA00022989"/>
    </source>
</evidence>
<dbReference type="Proteomes" id="UP000694568">
    <property type="component" value="Unplaced"/>
</dbReference>
<keyword evidence="6" id="KW-0256">Endoplasmic reticulum</keyword>
<keyword evidence="8" id="KW-0653">Protein transport</keyword>
<evidence type="ECO:0000256" key="1">
    <source>
        <dbReference type="ARBA" id="ARBA00004163"/>
    </source>
</evidence>
<dbReference type="GO" id="GO:0016192">
    <property type="term" value="P:vesicle-mediated transport"/>
    <property type="evidence" value="ECO:0007669"/>
    <property type="project" value="UniProtKB-KW"/>
</dbReference>
<feature type="transmembrane region" description="Helical" evidence="12">
    <location>
        <begin position="6"/>
        <end position="26"/>
    </location>
</feature>
<evidence type="ECO:0000313" key="14">
    <source>
        <dbReference type="Proteomes" id="UP000694568"/>
    </source>
</evidence>
<evidence type="ECO:0000256" key="3">
    <source>
        <dbReference type="ARBA" id="ARBA00015843"/>
    </source>
</evidence>
<reference evidence="13" key="1">
    <citation type="submission" date="2025-08" db="UniProtKB">
        <authorList>
            <consortium name="Ensembl"/>
        </authorList>
    </citation>
    <scope>IDENTIFICATION</scope>
</reference>
<keyword evidence="7" id="KW-0931">ER-Golgi transport</keyword>
<keyword evidence="5 12" id="KW-0812">Transmembrane</keyword>
<dbReference type="Pfam" id="PF09753">
    <property type="entry name" value="Use1"/>
    <property type="match status" value="1"/>
</dbReference>
<dbReference type="GeneTree" id="ENSGT01050000247779"/>
<evidence type="ECO:0000313" key="13">
    <source>
        <dbReference type="Ensembl" id="ENSSLUP00000032663.1"/>
    </source>
</evidence>
<evidence type="ECO:0000256" key="10">
    <source>
        <dbReference type="ARBA" id="ARBA00023136"/>
    </source>
</evidence>
<evidence type="ECO:0000256" key="11">
    <source>
        <dbReference type="ARBA" id="ARBA00032711"/>
    </source>
</evidence>
<evidence type="ECO:0000256" key="2">
    <source>
        <dbReference type="ARBA" id="ARBA00007891"/>
    </source>
</evidence>